<evidence type="ECO:0000313" key="16">
    <source>
        <dbReference type="EMBL" id="KAK4213881.1"/>
    </source>
</evidence>
<feature type="domain" description="Plastocyanin-like" evidence="13">
    <location>
        <begin position="190"/>
        <end position="342"/>
    </location>
</feature>
<evidence type="ECO:0000256" key="5">
    <source>
        <dbReference type="ARBA" id="ARBA00022723"/>
    </source>
</evidence>
<protein>
    <recommendedName>
        <fullName evidence="4">laccase</fullName>
        <ecNumber evidence="4">1.10.3.2</ecNumber>
    </recommendedName>
</protein>
<feature type="chain" id="PRO_5042992794" description="laccase" evidence="12">
    <location>
        <begin position="20"/>
        <end position="584"/>
    </location>
</feature>
<dbReference type="FunFam" id="2.60.40.420:FF:000046">
    <property type="entry name" value="Multicopper oxidase"/>
    <property type="match status" value="1"/>
</dbReference>
<keyword evidence="6 12" id="KW-0732">Signal</keyword>
<comment type="caution">
    <text evidence="16">The sequence shown here is derived from an EMBL/GenBank/DDBJ whole genome shotgun (WGS) entry which is preliminary data.</text>
</comment>
<dbReference type="FunFam" id="2.60.40.420:FF:000021">
    <property type="entry name" value="Extracellular dihydrogeodin oxidase/laccase"/>
    <property type="match status" value="1"/>
</dbReference>
<comment type="similarity">
    <text evidence="3">Belongs to the multicopper oxidase family.</text>
</comment>
<dbReference type="PANTHER" id="PTHR11709:SF87">
    <property type="entry name" value="LACCASE"/>
    <property type="match status" value="1"/>
</dbReference>
<dbReference type="PANTHER" id="PTHR11709">
    <property type="entry name" value="MULTI-COPPER OXIDASE"/>
    <property type="match status" value="1"/>
</dbReference>
<feature type="signal peptide" evidence="12">
    <location>
        <begin position="1"/>
        <end position="19"/>
    </location>
</feature>
<dbReference type="Pfam" id="PF07731">
    <property type="entry name" value="Cu-oxidase_2"/>
    <property type="match status" value="1"/>
</dbReference>
<evidence type="ECO:0000256" key="4">
    <source>
        <dbReference type="ARBA" id="ARBA00012297"/>
    </source>
</evidence>
<dbReference type="Pfam" id="PF00394">
    <property type="entry name" value="Cu-oxidase"/>
    <property type="match status" value="1"/>
</dbReference>
<dbReference type="CDD" id="cd13901">
    <property type="entry name" value="CuRO_3_MaLCC_like"/>
    <property type="match status" value="1"/>
</dbReference>
<dbReference type="InterPro" id="IPR008972">
    <property type="entry name" value="Cupredoxin"/>
</dbReference>
<dbReference type="AlphaFoldDB" id="A0AAN6Y7Z8"/>
<dbReference type="InterPro" id="IPR011706">
    <property type="entry name" value="Cu-oxidase_C"/>
</dbReference>
<evidence type="ECO:0000256" key="12">
    <source>
        <dbReference type="SAM" id="SignalP"/>
    </source>
</evidence>
<keyword evidence="9" id="KW-1015">Disulfide bond</keyword>
<keyword evidence="10" id="KW-0325">Glycoprotein</keyword>
<evidence type="ECO:0000256" key="6">
    <source>
        <dbReference type="ARBA" id="ARBA00022729"/>
    </source>
</evidence>
<dbReference type="GO" id="GO:0005507">
    <property type="term" value="F:copper ion binding"/>
    <property type="evidence" value="ECO:0007669"/>
    <property type="project" value="InterPro"/>
</dbReference>
<dbReference type="SUPFAM" id="SSF49503">
    <property type="entry name" value="Cupredoxins"/>
    <property type="match status" value="3"/>
</dbReference>
<dbReference type="PROSITE" id="PS00080">
    <property type="entry name" value="MULTICOPPER_OXIDASE2"/>
    <property type="match status" value="1"/>
</dbReference>
<evidence type="ECO:0000256" key="1">
    <source>
        <dbReference type="ARBA" id="ARBA00000349"/>
    </source>
</evidence>
<evidence type="ECO:0000259" key="15">
    <source>
        <dbReference type="Pfam" id="PF07732"/>
    </source>
</evidence>
<evidence type="ECO:0000256" key="9">
    <source>
        <dbReference type="ARBA" id="ARBA00023157"/>
    </source>
</evidence>
<keyword evidence="5" id="KW-0479">Metal-binding</keyword>
<dbReference type="Pfam" id="PF07732">
    <property type="entry name" value="Cu-oxidase_3"/>
    <property type="match status" value="1"/>
</dbReference>
<reference evidence="16" key="1">
    <citation type="journal article" date="2023" name="Mol. Phylogenet. Evol.">
        <title>Genome-scale phylogeny and comparative genomics of the fungal order Sordariales.</title>
        <authorList>
            <person name="Hensen N."/>
            <person name="Bonometti L."/>
            <person name="Westerberg I."/>
            <person name="Brannstrom I.O."/>
            <person name="Guillou S."/>
            <person name="Cros-Aarteil S."/>
            <person name="Calhoun S."/>
            <person name="Haridas S."/>
            <person name="Kuo A."/>
            <person name="Mondo S."/>
            <person name="Pangilinan J."/>
            <person name="Riley R."/>
            <person name="LaButti K."/>
            <person name="Andreopoulos B."/>
            <person name="Lipzen A."/>
            <person name="Chen C."/>
            <person name="Yan M."/>
            <person name="Daum C."/>
            <person name="Ng V."/>
            <person name="Clum A."/>
            <person name="Steindorff A."/>
            <person name="Ohm R.A."/>
            <person name="Martin F."/>
            <person name="Silar P."/>
            <person name="Natvig D.O."/>
            <person name="Lalanne C."/>
            <person name="Gautier V."/>
            <person name="Ament-Velasquez S.L."/>
            <person name="Kruys A."/>
            <person name="Hutchinson M.I."/>
            <person name="Powell A.J."/>
            <person name="Barry K."/>
            <person name="Miller A.N."/>
            <person name="Grigoriev I.V."/>
            <person name="Debuchy R."/>
            <person name="Gladieux P."/>
            <person name="Hiltunen Thoren M."/>
            <person name="Johannesson H."/>
        </authorList>
    </citation>
    <scope>NUCLEOTIDE SEQUENCE</scope>
    <source>
        <strain evidence="16">PSN293</strain>
    </source>
</reference>
<evidence type="ECO:0000259" key="13">
    <source>
        <dbReference type="Pfam" id="PF00394"/>
    </source>
</evidence>
<comment type="catalytic activity">
    <reaction evidence="1">
        <text>4 hydroquinone + O2 = 4 benzosemiquinone + 2 H2O</text>
        <dbReference type="Rhea" id="RHEA:11276"/>
        <dbReference type="ChEBI" id="CHEBI:15377"/>
        <dbReference type="ChEBI" id="CHEBI:15379"/>
        <dbReference type="ChEBI" id="CHEBI:17594"/>
        <dbReference type="ChEBI" id="CHEBI:17977"/>
        <dbReference type="EC" id="1.10.3.2"/>
    </reaction>
</comment>
<keyword evidence="17" id="KW-1185">Reference proteome</keyword>
<evidence type="ECO:0000259" key="14">
    <source>
        <dbReference type="Pfam" id="PF07731"/>
    </source>
</evidence>
<evidence type="ECO:0000256" key="10">
    <source>
        <dbReference type="ARBA" id="ARBA00023180"/>
    </source>
</evidence>
<dbReference type="EMBL" id="MU858102">
    <property type="protein sequence ID" value="KAK4213881.1"/>
    <property type="molecule type" value="Genomic_DNA"/>
</dbReference>
<dbReference type="Gene3D" id="2.60.40.420">
    <property type="entry name" value="Cupredoxins - blue copper proteins"/>
    <property type="match status" value="3"/>
</dbReference>
<dbReference type="InterPro" id="IPR045087">
    <property type="entry name" value="Cu-oxidase_fam"/>
</dbReference>
<evidence type="ECO:0000313" key="17">
    <source>
        <dbReference type="Proteomes" id="UP001301769"/>
    </source>
</evidence>
<evidence type="ECO:0000256" key="2">
    <source>
        <dbReference type="ARBA" id="ARBA00001935"/>
    </source>
</evidence>
<organism evidence="16 17">
    <name type="scientific">Rhypophila decipiens</name>
    <dbReference type="NCBI Taxonomy" id="261697"/>
    <lineage>
        <taxon>Eukaryota</taxon>
        <taxon>Fungi</taxon>
        <taxon>Dikarya</taxon>
        <taxon>Ascomycota</taxon>
        <taxon>Pezizomycotina</taxon>
        <taxon>Sordariomycetes</taxon>
        <taxon>Sordariomycetidae</taxon>
        <taxon>Sordariales</taxon>
        <taxon>Naviculisporaceae</taxon>
        <taxon>Rhypophila</taxon>
    </lineage>
</organism>
<dbReference type="GO" id="GO:0046274">
    <property type="term" value="P:lignin catabolic process"/>
    <property type="evidence" value="ECO:0007669"/>
    <property type="project" value="UniProtKB-KW"/>
</dbReference>
<dbReference type="GO" id="GO:0052716">
    <property type="term" value="F:hydroquinone:oxygen oxidoreductase activity"/>
    <property type="evidence" value="ECO:0007669"/>
    <property type="project" value="UniProtKB-EC"/>
</dbReference>
<reference evidence="16" key="2">
    <citation type="submission" date="2023-05" db="EMBL/GenBank/DDBJ databases">
        <authorList>
            <consortium name="Lawrence Berkeley National Laboratory"/>
            <person name="Steindorff A."/>
            <person name="Hensen N."/>
            <person name="Bonometti L."/>
            <person name="Westerberg I."/>
            <person name="Brannstrom I.O."/>
            <person name="Guillou S."/>
            <person name="Cros-Aarteil S."/>
            <person name="Calhoun S."/>
            <person name="Haridas S."/>
            <person name="Kuo A."/>
            <person name="Mondo S."/>
            <person name="Pangilinan J."/>
            <person name="Riley R."/>
            <person name="Labutti K."/>
            <person name="Andreopoulos B."/>
            <person name="Lipzen A."/>
            <person name="Chen C."/>
            <person name="Yanf M."/>
            <person name="Daum C."/>
            <person name="Ng V."/>
            <person name="Clum A."/>
            <person name="Ohm R."/>
            <person name="Martin F."/>
            <person name="Silar P."/>
            <person name="Natvig D."/>
            <person name="Lalanne C."/>
            <person name="Gautier V."/>
            <person name="Ament-Velasquez S.L."/>
            <person name="Kruys A."/>
            <person name="Hutchinson M.I."/>
            <person name="Powell A.J."/>
            <person name="Barry K."/>
            <person name="Miller A.N."/>
            <person name="Grigoriev I.V."/>
            <person name="Debuchy R."/>
            <person name="Gladieux P."/>
            <person name="Thoren M.H."/>
            <person name="Johannesson H."/>
        </authorList>
    </citation>
    <scope>NUCLEOTIDE SEQUENCE</scope>
    <source>
        <strain evidence="16">PSN293</strain>
    </source>
</reference>
<dbReference type="InterPro" id="IPR002355">
    <property type="entry name" value="Cu_oxidase_Cu_BS"/>
</dbReference>
<feature type="domain" description="Plastocyanin-like" evidence="15">
    <location>
        <begin position="66"/>
        <end position="176"/>
    </location>
</feature>
<dbReference type="CDD" id="cd13880">
    <property type="entry name" value="CuRO_2_MaLCC_like"/>
    <property type="match status" value="1"/>
</dbReference>
<dbReference type="CDD" id="cd13854">
    <property type="entry name" value="CuRO_1_MaLCC_like"/>
    <property type="match status" value="1"/>
</dbReference>
<keyword evidence="8" id="KW-0186">Copper</keyword>
<name>A0AAN6Y7Z8_9PEZI</name>
<dbReference type="Proteomes" id="UP001301769">
    <property type="component" value="Unassembled WGS sequence"/>
</dbReference>
<evidence type="ECO:0000256" key="7">
    <source>
        <dbReference type="ARBA" id="ARBA00023002"/>
    </source>
</evidence>
<keyword evidence="7" id="KW-0560">Oxidoreductase</keyword>
<feature type="domain" description="Plastocyanin-like" evidence="14">
    <location>
        <begin position="413"/>
        <end position="549"/>
    </location>
</feature>
<gene>
    <name evidence="16" type="ORF">QBC37DRAFT_462973</name>
</gene>
<proteinExistence type="inferred from homology"/>
<sequence>MRFHQLLGGLVPLVGLAAAFPTCNNGCNRGCWGDGFDVLSDWESKWPITGKTNIYELEITEVDEWVGPDGGVKHGAMLINGGFPGPVIRGNWGDRFDVIVTNKLKYNGTSMHWHGLHLWNNNINDGVSGITECPIPPGHSKKYSFIATQYGSSWYHSHISSQYANGIVGAIQIDGPSTYPYDDDLGAFPINDWYYDSVEHIVTRMMDPNNPFRSGSPGSPPQSDNILFNGTNINPSGPGGEYAKVRLTSGKRHRLRLINPSADNTFTISVVGHTMTVIEADFVPVQPYDTTEVYLGVGQRYDVVINADQPAGAYWLNATLSSNGLCGSSKNPYPAAIVTYEGFEESLPTDPGVPPVDTYCADDVSIRPLVPISAPQTEFNPRPEDTLSVSLDVNTNISKVFWEVNGVPIDVSWEKPTLQYVLENDLSFPLEANVIQLPDETVWTFWVIQNVSPIPHPMHLHGHDFLVLGRSEFLADPTSAPGPTFFDPAVDTAKLTFENPTRRDTTMLPGFGWLVIAFRAGENPGAWSFHCHIPWHMSQGLSVKFLERPDIMASRMDLPSIQENCNVWREYAPTNPFQKFDSGL</sequence>
<dbReference type="InterPro" id="IPR001117">
    <property type="entry name" value="Cu-oxidase_2nd"/>
</dbReference>
<keyword evidence="11" id="KW-0439">Lignin degradation</keyword>
<evidence type="ECO:0000256" key="3">
    <source>
        <dbReference type="ARBA" id="ARBA00010609"/>
    </source>
</evidence>
<dbReference type="InterPro" id="IPR033138">
    <property type="entry name" value="Cu_oxidase_CS"/>
</dbReference>
<accession>A0AAN6Y7Z8</accession>
<evidence type="ECO:0000256" key="11">
    <source>
        <dbReference type="ARBA" id="ARBA00023185"/>
    </source>
</evidence>
<dbReference type="FunFam" id="2.60.40.420:FF:000045">
    <property type="entry name" value="Laccase 2"/>
    <property type="match status" value="1"/>
</dbReference>
<dbReference type="EC" id="1.10.3.2" evidence="4"/>
<dbReference type="InterPro" id="IPR011707">
    <property type="entry name" value="Cu-oxidase-like_N"/>
</dbReference>
<evidence type="ECO:0000256" key="8">
    <source>
        <dbReference type="ARBA" id="ARBA00023008"/>
    </source>
</evidence>
<comment type="cofactor">
    <cofactor evidence="2">
        <name>Cu cation</name>
        <dbReference type="ChEBI" id="CHEBI:23378"/>
    </cofactor>
</comment>
<dbReference type="PROSITE" id="PS00079">
    <property type="entry name" value="MULTICOPPER_OXIDASE1"/>
    <property type="match status" value="1"/>
</dbReference>